<reference evidence="2" key="1">
    <citation type="journal article" date="2018" name="Nat. Microbiol.">
        <title>Leveraging single-cell genomics to expand the fungal tree of life.</title>
        <authorList>
            <person name="Ahrendt S.R."/>
            <person name="Quandt C.A."/>
            <person name="Ciobanu D."/>
            <person name="Clum A."/>
            <person name="Salamov A."/>
            <person name="Andreopoulos B."/>
            <person name="Cheng J.F."/>
            <person name="Woyke T."/>
            <person name="Pelin A."/>
            <person name="Henrissat B."/>
            <person name="Reynolds N.K."/>
            <person name="Benny G.L."/>
            <person name="Smith M.E."/>
            <person name="James T.Y."/>
            <person name="Grigoriev I.V."/>
        </authorList>
    </citation>
    <scope>NUCLEOTIDE SEQUENCE [LARGE SCALE GENOMIC DNA]</scope>
    <source>
        <strain evidence="2">CSF55</strain>
    </source>
</reference>
<dbReference type="EMBL" id="ML005399">
    <property type="protein sequence ID" value="RKP18664.1"/>
    <property type="molecule type" value="Genomic_DNA"/>
</dbReference>
<proteinExistence type="predicted"/>
<evidence type="ECO:0000313" key="1">
    <source>
        <dbReference type="EMBL" id="RKP18664.1"/>
    </source>
</evidence>
<dbReference type="Proteomes" id="UP000281549">
    <property type="component" value="Unassembled WGS sequence"/>
</dbReference>
<name>A0A4P9YH49_ROZAC</name>
<organism evidence="1 2">
    <name type="scientific">Rozella allomycis (strain CSF55)</name>
    <dbReference type="NCBI Taxonomy" id="988480"/>
    <lineage>
        <taxon>Eukaryota</taxon>
        <taxon>Fungi</taxon>
        <taxon>Fungi incertae sedis</taxon>
        <taxon>Cryptomycota</taxon>
        <taxon>Cryptomycota incertae sedis</taxon>
        <taxon>Rozella</taxon>
    </lineage>
</organism>
<dbReference type="PANTHER" id="PTHR38567">
    <property type="entry name" value="DUF4291 DOMAIN-CONTAINING PROTEIN"/>
    <property type="match status" value="1"/>
</dbReference>
<evidence type="ECO:0000313" key="2">
    <source>
        <dbReference type="Proteomes" id="UP000281549"/>
    </source>
</evidence>
<evidence type="ECO:0008006" key="3">
    <source>
        <dbReference type="Google" id="ProtNLM"/>
    </source>
</evidence>
<dbReference type="PANTHER" id="PTHR38567:SF1">
    <property type="entry name" value="DUF4291 DOMAIN-CONTAINING PROTEIN"/>
    <property type="match status" value="1"/>
</dbReference>
<sequence>MTNPPFPTEFYEIIKTKWPEDGEHILASYDSDGIWVYQAYCDKIADYALQNQKFSGCDDFKLSRMSWIKTNFLWMQYRSGWCTKPNQERCLAIKLKRSFFDHIITNAVSSRALNPQREGKKDEIVRLQWDPDHDPEGSPLTRKAIQLGLRGNCLKEYAEGGYIIEIFDMTPFVKSQRQYAIAKEYRSLRVPAEKVIIR</sequence>
<gene>
    <name evidence="1" type="ORF">ROZALSC1DRAFT_29666</name>
</gene>
<dbReference type="InterPro" id="IPR025633">
    <property type="entry name" value="DUF4291"/>
</dbReference>
<protein>
    <recommendedName>
        <fullName evidence="3">DUF4291 domain-containing protein</fullName>
    </recommendedName>
</protein>
<accession>A0A4P9YH49</accession>
<dbReference type="Pfam" id="PF14124">
    <property type="entry name" value="DUF4291"/>
    <property type="match status" value="1"/>
</dbReference>
<dbReference type="AlphaFoldDB" id="A0A4P9YH49"/>